<keyword evidence="4 9" id="KW-0349">Heme</keyword>
<dbReference type="RefSeq" id="XP_007762977.1">
    <property type="nucleotide sequence ID" value="XM_007764787.1"/>
</dbReference>
<feature type="chain" id="PRO_5024443172" evidence="11">
    <location>
        <begin position="19"/>
        <end position="511"/>
    </location>
</feature>
<dbReference type="GO" id="GO:0006418">
    <property type="term" value="P:tRNA aminoacylation for protein translation"/>
    <property type="evidence" value="ECO:0007669"/>
    <property type="project" value="InterPro"/>
</dbReference>
<evidence type="ECO:0000256" key="6">
    <source>
        <dbReference type="ARBA" id="ARBA00023002"/>
    </source>
</evidence>
<evidence type="ECO:0000256" key="11">
    <source>
        <dbReference type="SAM" id="SignalP"/>
    </source>
</evidence>
<evidence type="ECO:0000256" key="8">
    <source>
        <dbReference type="ARBA" id="ARBA00023033"/>
    </source>
</evidence>
<dbReference type="EMBL" id="JH711573">
    <property type="protein sequence ID" value="EIW86007.1"/>
    <property type="molecule type" value="Genomic_DNA"/>
</dbReference>
<keyword evidence="6 10" id="KW-0560">Oxidoreductase</keyword>
<dbReference type="PANTHER" id="PTHR46300">
    <property type="entry name" value="P450, PUTATIVE (EUROFUNG)-RELATED-RELATED"/>
    <property type="match status" value="1"/>
</dbReference>
<dbReference type="GO" id="GO:0016705">
    <property type="term" value="F:oxidoreductase activity, acting on paired donors, with incorporation or reduction of molecular oxygen"/>
    <property type="evidence" value="ECO:0007669"/>
    <property type="project" value="InterPro"/>
</dbReference>
<evidence type="ECO:0000313" key="13">
    <source>
        <dbReference type="Proteomes" id="UP000053558"/>
    </source>
</evidence>
<dbReference type="PANTHER" id="PTHR46300:SF7">
    <property type="entry name" value="P450, PUTATIVE (EUROFUNG)-RELATED"/>
    <property type="match status" value="1"/>
</dbReference>
<name>A0A5M3N429_CONPW</name>
<evidence type="ECO:0000256" key="2">
    <source>
        <dbReference type="ARBA" id="ARBA00005179"/>
    </source>
</evidence>
<dbReference type="InterPro" id="IPR050364">
    <property type="entry name" value="Cytochrome_P450_fung"/>
</dbReference>
<accession>A0A5M3N429</accession>
<dbReference type="InterPro" id="IPR001128">
    <property type="entry name" value="Cyt_P450"/>
</dbReference>
<dbReference type="AlphaFoldDB" id="A0A5M3N429"/>
<evidence type="ECO:0000256" key="1">
    <source>
        <dbReference type="ARBA" id="ARBA00001971"/>
    </source>
</evidence>
<dbReference type="SUPFAM" id="SSF48264">
    <property type="entry name" value="Cytochrome P450"/>
    <property type="match status" value="1"/>
</dbReference>
<dbReference type="Pfam" id="PF00067">
    <property type="entry name" value="p450"/>
    <property type="match status" value="1"/>
</dbReference>
<dbReference type="PRINTS" id="PR00463">
    <property type="entry name" value="EP450I"/>
</dbReference>
<evidence type="ECO:0000256" key="10">
    <source>
        <dbReference type="RuleBase" id="RU000461"/>
    </source>
</evidence>
<dbReference type="GO" id="GO:0004497">
    <property type="term" value="F:monooxygenase activity"/>
    <property type="evidence" value="ECO:0007669"/>
    <property type="project" value="UniProtKB-KW"/>
</dbReference>
<evidence type="ECO:0000256" key="5">
    <source>
        <dbReference type="ARBA" id="ARBA00022723"/>
    </source>
</evidence>
<sequence>MSTRLISGVVCALALALAIPRWRSKRSSPLPPGPTGLPHIGNILQIDPEKPYLTFRKWRRRYGDIFFCRVWGQNTIVVSSEKIARELLDKRSSNYSDKMLVAESKAYSLDFNTAWLPYTDTWRFHRRIYHLSLRQEVVPKYRPMQLRRAYKVIEDLLEDPEGFEEHLQAHSAAIVMSVLYGYETASKKDPMVSMIETANDYIIPFGTPASMGIVKAFPFLLSIPTWLPGGKFRQAVMDGKKQVKEMLEVPYQYVVKSMKMGIAPTSMTADMLQWSEGKDDVPDDFEECLMNAGGTAFQAGADTTFTTLQGFVYRMVTNPEAQKRAQAQIDAVVGTDRLPDFEDRESLPLIEAIVRETIRAMPTVPVNLPHGVTNDDIYEGYFIPKGAIVLVSTWEILHDETRYPEPMAFKPERFLNADGSIGDDMCHLMTFGFGRRLCPGRHFALASVWSAVACMLATFNFEKAKDAQGRDIEPNPRWTPGLTSRPTDFPCRITPRFPGTAERVARARVLL</sequence>
<evidence type="ECO:0000256" key="3">
    <source>
        <dbReference type="ARBA" id="ARBA00010617"/>
    </source>
</evidence>
<protein>
    <submittedName>
        <fullName evidence="12">Cytochrome P450</fullName>
    </submittedName>
</protein>
<dbReference type="PROSITE" id="PS00086">
    <property type="entry name" value="CYTOCHROME_P450"/>
    <property type="match status" value="1"/>
</dbReference>
<proteinExistence type="inferred from homology"/>
<feature type="binding site" description="axial binding residue" evidence="9">
    <location>
        <position position="438"/>
    </location>
    <ligand>
        <name>heme</name>
        <dbReference type="ChEBI" id="CHEBI:30413"/>
    </ligand>
    <ligandPart>
        <name>Fe</name>
        <dbReference type="ChEBI" id="CHEBI:18248"/>
    </ligandPart>
</feature>
<comment type="similarity">
    <text evidence="3 10">Belongs to the cytochrome P450 family.</text>
</comment>
<dbReference type="InterPro" id="IPR036396">
    <property type="entry name" value="Cyt_P450_sf"/>
</dbReference>
<dbReference type="InterPro" id="IPR017972">
    <property type="entry name" value="Cyt_P450_CS"/>
</dbReference>
<keyword evidence="5 9" id="KW-0479">Metal-binding</keyword>
<comment type="caution">
    <text evidence="12">The sequence shown here is derived from an EMBL/GenBank/DDBJ whole genome shotgun (WGS) entry which is preliminary data.</text>
</comment>
<dbReference type="PRINTS" id="PR00385">
    <property type="entry name" value="P450"/>
</dbReference>
<dbReference type="OrthoDB" id="2789670at2759"/>
<dbReference type="InterPro" id="IPR002401">
    <property type="entry name" value="Cyt_P450_E_grp-I"/>
</dbReference>
<feature type="signal peptide" evidence="11">
    <location>
        <begin position="1"/>
        <end position="18"/>
    </location>
</feature>
<keyword evidence="11" id="KW-0732">Signal</keyword>
<dbReference type="Proteomes" id="UP000053558">
    <property type="component" value="Unassembled WGS sequence"/>
</dbReference>
<dbReference type="CDD" id="cd11065">
    <property type="entry name" value="CYP64-like"/>
    <property type="match status" value="1"/>
</dbReference>
<dbReference type="Gene3D" id="1.10.630.10">
    <property type="entry name" value="Cytochrome P450"/>
    <property type="match status" value="1"/>
</dbReference>
<keyword evidence="7 9" id="KW-0408">Iron</keyword>
<dbReference type="GO" id="GO:0020037">
    <property type="term" value="F:heme binding"/>
    <property type="evidence" value="ECO:0007669"/>
    <property type="project" value="InterPro"/>
</dbReference>
<evidence type="ECO:0000256" key="9">
    <source>
        <dbReference type="PIRSR" id="PIRSR602401-1"/>
    </source>
</evidence>
<comment type="cofactor">
    <cofactor evidence="1 9">
        <name>heme</name>
        <dbReference type="ChEBI" id="CHEBI:30413"/>
    </cofactor>
</comment>
<comment type="pathway">
    <text evidence="2">Secondary metabolite biosynthesis.</text>
</comment>
<evidence type="ECO:0000256" key="4">
    <source>
        <dbReference type="ARBA" id="ARBA00022617"/>
    </source>
</evidence>
<keyword evidence="13" id="KW-1185">Reference proteome</keyword>
<dbReference type="KEGG" id="cput:CONPUDRAFT_133656"/>
<organism evidence="12 13">
    <name type="scientific">Coniophora puteana (strain RWD-64-598)</name>
    <name type="common">Brown rot fungus</name>
    <dbReference type="NCBI Taxonomy" id="741705"/>
    <lineage>
        <taxon>Eukaryota</taxon>
        <taxon>Fungi</taxon>
        <taxon>Dikarya</taxon>
        <taxon>Basidiomycota</taxon>
        <taxon>Agaricomycotina</taxon>
        <taxon>Agaricomycetes</taxon>
        <taxon>Agaricomycetidae</taxon>
        <taxon>Boletales</taxon>
        <taxon>Coniophorineae</taxon>
        <taxon>Coniophoraceae</taxon>
        <taxon>Coniophora</taxon>
    </lineage>
</organism>
<reference evidence="13" key="1">
    <citation type="journal article" date="2012" name="Science">
        <title>The Paleozoic origin of enzymatic lignin decomposition reconstructed from 31 fungal genomes.</title>
        <authorList>
            <person name="Floudas D."/>
            <person name="Binder M."/>
            <person name="Riley R."/>
            <person name="Barry K."/>
            <person name="Blanchette R.A."/>
            <person name="Henrissat B."/>
            <person name="Martinez A.T."/>
            <person name="Otillar R."/>
            <person name="Spatafora J.W."/>
            <person name="Yadav J.S."/>
            <person name="Aerts A."/>
            <person name="Benoit I."/>
            <person name="Boyd A."/>
            <person name="Carlson A."/>
            <person name="Copeland A."/>
            <person name="Coutinho P.M."/>
            <person name="de Vries R.P."/>
            <person name="Ferreira P."/>
            <person name="Findley K."/>
            <person name="Foster B."/>
            <person name="Gaskell J."/>
            <person name="Glotzer D."/>
            <person name="Gorecki P."/>
            <person name="Heitman J."/>
            <person name="Hesse C."/>
            <person name="Hori C."/>
            <person name="Igarashi K."/>
            <person name="Jurgens J.A."/>
            <person name="Kallen N."/>
            <person name="Kersten P."/>
            <person name="Kohler A."/>
            <person name="Kuees U."/>
            <person name="Kumar T.K.A."/>
            <person name="Kuo A."/>
            <person name="LaButti K."/>
            <person name="Larrondo L.F."/>
            <person name="Lindquist E."/>
            <person name="Ling A."/>
            <person name="Lombard V."/>
            <person name="Lucas S."/>
            <person name="Lundell T."/>
            <person name="Martin R."/>
            <person name="McLaughlin D.J."/>
            <person name="Morgenstern I."/>
            <person name="Morin E."/>
            <person name="Murat C."/>
            <person name="Nagy L.G."/>
            <person name="Nolan M."/>
            <person name="Ohm R.A."/>
            <person name="Patyshakuliyeva A."/>
            <person name="Rokas A."/>
            <person name="Ruiz-Duenas F.J."/>
            <person name="Sabat G."/>
            <person name="Salamov A."/>
            <person name="Samejima M."/>
            <person name="Schmutz J."/>
            <person name="Slot J.C."/>
            <person name="St John F."/>
            <person name="Stenlid J."/>
            <person name="Sun H."/>
            <person name="Sun S."/>
            <person name="Syed K."/>
            <person name="Tsang A."/>
            <person name="Wiebenga A."/>
            <person name="Young D."/>
            <person name="Pisabarro A."/>
            <person name="Eastwood D.C."/>
            <person name="Martin F."/>
            <person name="Cullen D."/>
            <person name="Grigoriev I.V."/>
            <person name="Hibbett D.S."/>
        </authorList>
    </citation>
    <scope>NUCLEOTIDE SEQUENCE [LARGE SCALE GENOMIC DNA]</scope>
    <source>
        <strain evidence="13">RWD-64-598 SS2</strain>
    </source>
</reference>
<dbReference type="GeneID" id="19200503"/>
<evidence type="ECO:0000313" key="12">
    <source>
        <dbReference type="EMBL" id="EIW86007.1"/>
    </source>
</evidence>
<dbReference type="InterPro" id="IPR001412">
    <property type="entry name" value="aa-tRNA-synth_I_CS"/>
</dbReference>
<gene>
    <name evidence="12" type="ORF">CONPUDRAFT_133656</name>
</gene>
<keyword evidence="8 10" id="KW-0503">Monooxygenase</keyword>
<dbReference type="GO" id="GO:0005524">
    <property type="term" value="F:ATP binding"/>
    <property type="evidence" value="ECO:0007669"/>
    <property type="project" value="InterPro"/>
</dbReference>
<evidence type="ECO:0000256" key="7">
    <source>
        <dbReference type="ARBA" id="ARBA00023004"/>
    </source>
</evidence>
<dbReference type="GO" id="GO:0005506">
    <property type="term" value="F:iron ion binding"/>
    <property type="evidence" value="ECO:0007669"/>
    <property type="project" value="InterPro"/>
</dbReference>
<dbReference type="PROSITE" id="PS00178">
    <property type="entry name" value="AA_TRNA_LIGASE_I"/>
    <property type="match status" value="1"/>
</dbReference>
<dbReference type="GO" id="GO:0004812">
    <property type="term" value="F:aminoacyl-tRNA ligase activity"/>
    <property type="evidence" value="ECO:0007669"/>
    <property type="project" value="InterPro"/>
</dbReference>
<dbReference type="OMA" id="GRHTHRS"/>